<dbReference type="Proteomes" id="UP000261212">
    <property type="component" value="Unassembled WGS sequence"/>
</dbReference>
<evidence type="ECO:0000256" key="1">
    <source>
        <dbReference type="ARBA" id="ARBA00022729"/>
    </source>
</evidence>
<name>A0A3E3DV57_9FIRM</name>
<evidence type="ECO:0000313" key="3">
    <source>
        <dbReference type="EMBL" id="RGD73093.1"/>
    </source>
</evidence>
<dbReference type="InterPro" id="IPR029050">
    <property type="entry name" value="Immunoprotect_excell_Ig-like"/>
</dbReference>
<keyword evidence="2" id="KW-0472">Membrane</keyword>
<comment type="caution">
    <text evidence="3">The sequence shown here is derived from an EMBL/GenBank/DDBJ whole genome shotgun (WGS) entry which is preliminary data.</text>
</comment>
<proteinExistence type="predicted"/>
<keyword evidence="2" id="KW-1133">Transmembrane helix</keyword>
<evidence type="ECO:0000313" key="4">
    <source>
        <dbReference type="Proteomes" id="UP000261212"/>
    </source>
</evidence>
<evidence type="ECO:0000256" key="2">
    <source>
        <dbReference type="SAM" id="Phobius"/>
    </source>
</evidence>
<sequence>MAIKRVRKIAKKPRKKEDIYEEDFNFENIEKNDDNNIDIDYSDNDIFKNIDFEKRIQGNSKTNKSGYESEPKEDEYIEDNNEEQEAFFEDEEDERVPLREALRFKITGKTIGIFVGILIAAFALGFTLSKVFPGGKVFHSVVNLSDVITDGKVECTVSDIVVTDTLSSVKASNGNTFVCIYYEYKNVSDADLKWEQLPFTTLGGYDTDKPGLTPDYELSNESVNKDALREYSYIMGVDLRDDLDPLKPGQSRDDVDVYEIKKTELVKKKIYLTFDIYDKAIKVEEGLSTLPSLKETIKENKQEIKKEQQKAQITNN</sequence>
<accession>A0A3E3DV57</accession>
<dbReference type="EMBL" id="QUSM01000008">
    <property type="protein sequence ID" value="RGD73093.1"/>
    <property type="molecule type" value="Genomic_DNA"/>
</dbReference>
<dbReference type="RefSeq" id="WP_117532810.1">
    <property type="nucleotide sequence ID" value="NZ_QUSM01000008.1"/>
</dbReference>
<reference evidence="3 4" key="1">
    <citation type="submission" date="2018-08" db="EMBL/GenBank/DDBJ databases">
        <title>A genome reference for cultivated species of the human gut microbiota.</title>
        <authorList>
            <person name="Zou Y."/>
            <person name="Xue W."/>
            <person name="Luo G."/>
        </authorList>
    </citation>
    <scope>NUCLEOTIDE SEQUENCE [LARGE SCALE GENOMIC DNA]</scope>
    <source>
        <strain evidence="3 4">AM25-6</strain>
    </source>
</reference>
<keyword evidence="2" id="KW-0812">Transmembrane</keyword>
<feature type="transmembrane region" description="Helical" evidence="2">
    <location>
        <begin position="111"/>
        <end position="132"/>
    </location>
</feature>
<evidence type="ECO:0008006" key="5">
    <source>
        <dbReference type="Google" id="ProtNLM"/>
    </source>
</evidence>
<keyword evidence="1" id="KW-0732">Signal</keyword>
<organism evidence="3 4">
    <name type="scientific">Anaerofustis stercorihominis</name>
    <dbReference type="NCBI Taxonomy" id="214853"/>
    <lineage>
        <taxon>Bacteria</taxon>
        <taxon>Bacillati</taxon>
        <taxon>Bacillota</taxon>
        <taxon>Clostridia</taxon>
        <taxon>Eubacteriales</taxon>
        <taxon>Eubacteriaceae</taxon>
        <taxon>Anaerofustis</taxon>
    </lineage>
</organism>
<dbReference type="Gene3D" id="2.60.40.1240">
    <property type="match status" value="1"/>
</dbReference>
<dbReference type="AlphaFoldDB" id="A0A3E3DV57"/>
<protein>
    <recommendedName>
        <fullName evidence="5">DUF5067 domain-containing protein</fullName>
    </recommendedName>
</protein>
<gene>
    <name evidence="3" type="ORF">DW687_11585</name>
</gene>